<evidence type="ECO:0000313" key="1">
    <source>
        <dbReference type="EMBL" id="KFD73161.1"/>
    </source>
</evidence>
<name>A0A085NUL5_9BILA</name>
<accession>A0A085NUL5</accession>
<sequence length="102" mass="11104">MTTGWMVVPAVKSKQTALTTCLAKLLNEGSAVSRSINERRRSMSLCSNDKSSKRCSAVKEAAANIRRCVLEIGSPAWTIIILSCNWPFCILQLRASKPSSSS</sequence>
<dbReference type="AlphaFoldDB" id="A0A085NUL5"/>
<proteinExistence type="predicted"/>
<reference evidence="1" key="1">
    <citation type="journal article" date="2014" name="Nat. Genet.">
        <title>Genome and transcriptome of the porcine whipworm Trichuris suis.</title>
        <authorList>
            <person name="Jex A.R."/>
            <person name="Nejsum P."/>
            <person name="Schwarz E.M."/>
            <person name="Hu L."/>
            <person name="Young N.D."/>
            <person name="Hall R.S."/>
            <person name="Korhonen P.K."/>
            <person name="Liao S."/>
            <person name="Thamsborg S."/>
            <person name="Xia J."/>
            <person name="Xu P."/>
            <person name="Wang S."/>
            <person name="Scheerlinck J.P."/>
            <person name="Hofmann A."/>
            <person name="Sternberg P.W."/>
            <person name="Wang J."/>
            <person name="Gasser R.B."/>
        </authorList>
    </citation>
    <scope>NUCLEOTIDE SEQUENCE [LARGE SCALE GENOMIC DNA]</scope>
    <source>
        <strain evidence="1">DCEP-RM93F</strain>
    </source>
</reference>
<dbReference type="Proteomes" id="UP000030758">
    <property type="component" value="Unassembled WGS sequence"/>
</dbReference>
<gene>
    <name evidence="1" type="ORF">M514_14501</name>
</gene>
<protein>
    <submittedName>
        <fullName evidence="1">Uncharacterized protein</fullName>
    </submittedName>
</protein>
<organism evidence="1">
    <name type="scientific">Trichuris suis</name>
    <name type="common">pig whipworm</name>
    <dbReference type="NCBI Taxonomy" id="68888"/>
    <lineage>
        <taxon>Eukaryota</taxon>
        <taxon>Metazoa</taxon>
        <taxon>Ecdysozoa</taxon>
        <taxon>Nematoda</taxon>
        <taxon>Enoplea</taxon>
        <taxon>Dorylaimia</taxon>
        <taxon>Trichinellida</taxon>
        <taxon>Trichuridae</taxon>
        <taxon>Trichuris</taxon>
    </lineage>
</organism>
<dbReference type="EMBL" id="KL367474">
    <property type="protein sequence ID" value="KFD73161.1"/>
    <property type="molecule type" value="Genomic_DNA"/>
</dbReference>